<dbReference type="VEuPathDB" id="FungiDB:MGYG_03168"/>
<dbReference type="AlphaFoldDB" id="E4URA0"/>
<reference evidence="9" key="1">
    <citation type="journal article" date="2012" name="MBio">
        <title>Comparative genome analysis of Trichophyton rubrum and related dermatophytes reveals candidate genes involved in infection.</title>
        <authorList>
            <person name="Martinez D.A."/>
            <person name="Oliver B.G."/>
            <person name="Graeser Y."/>
            <person name="Goldberg J.M."/>
            <person name="Li W."/>
            <person name="Martinez-Rossi N.M."/>
            <person name="Monod M."/>
            <person name="Shelest E."/>
            <person name="Barton R.C."/>
            <person name="Birch E."/>
            <person name="Brakhage A.A."/>
            <person name="Chen Z."/>
            <person name="Gurr S.J."/>
            <person name="Heiman D."/>
            <person name="Heitman J."/>
            <person name="Kosti I."/>
            <person name="Rossi A."/>
            <person name="Saif S."/>
            <person name="Samalova M."/>
            <person name="Saunders C.W."/>
            <person name="Shea T."/>
            <person name="Summerbell R.C."/>
            <person name="Xu J."/>
            <person name="Young S."/>
            <person name="Zeng Q."/>
            <person name="Birren B.W."/>
            <person name="Cuomo C.A."/>
            <person name="White T.C."/>
        </authorList>
    </citation>
    <scope>NUCLEOTIDE SEQUENCE [LARGE SCALE GENOMIC DNA]</scope>
    <source>
        <strain evidence="9">ATCC MYA-4604 / CBS 118893</strain>
    </source>
</reference>
<feature type="compositionally biased region" description="Low complexity" evidence="5">
    <location>
        <begin position="14"/>
        <end position="24"/>
    </location>
</feature>
<proteinExistence type="inferred from homology"/>
<name>E4URA0_ARTGP</name>
<evidence type="ECO:0000259" key="7">
    <source>
        <dbReference type="Pfam" id="PF25121"/>
    </source>
</evidence>
<feature type="region of interest" description="Disordered" evidence="5">
    <location>
        <begin position="650"/>
        <end position="723"/>
    </location>
</feature>
<dbReference type="PANTHER" id="PTHR12202">
    <property type="entry name" value="ESF1 HOMOLOG"/>
    <property type="match status" value="1"/>
</dbReference>
<dbReference type="PANTHER" id="PTHR12202:SF0">
    <property type="entry name" value="ESF1 HOMOLOG"/>
    <property type="match status" value="1"/>
</dbReference>
<dbReference type="STRING" id="535722.E4URA0"/>
<keyword evidence="9" id="KW-1185">Reference proteome</keyword>
<keyword evidence="4" id="KW-0539">Nucleus</keyword>
<evidence type="ECO:0000259" key="6">
    <source>
        <dbReference type="Pfam" id="PF08159"/>
    </source>
</evidence>
<accession>E4URA0</accession>
<feature type="region of interest" description="Disordered" evidence="5">
    <location>
        <begin position="464"/>
        <end position="579"/>
    </location>
</feature>
<dbReference type="InParanoid" id="E4URA0"/>
<feature type="region of interest" description="Disordered" evidence="5">
    <location>
        <begin position="86"/>
        <end position="177"/>
    </location>
</feature>
<dbReference type="Pfam" id="PF25121">
    <property type="entry name" value="RRM_ESF1"/>
    <property type="match status" value="1"/>
</dbReference>
<feature type="region of interest" description="Disordered" evidence="5">
    <location>
        <begin position="591"/>
        <end position="632"/>
    </location>
</feature>
<feature type="compositionally biased region" description="Acidic residues" evidence="5">
    <location>
        <begin position="91"/>
        <end position="118"/>
    </location>
</feature>
<feature type="domain" description="NUC153" evidence="6">
    <location>
        <begin position="636"/>
        <end position="663"/>
    </location>
</feature>
<evidence type="ECO:0000313" key="9">
    <source>
        <dbReference type="Proteomes" id="UP000002669"/>
    </source>
</evidence>
<sequence>MKEKMASKKKKARSSGQSSSSVISDPRFANIQSDPRYRLPSKKHTHVKLDKRFSHMLRDSDFSKNAPVDRYGRKLARDDTRKQLEKFYRFDDEEDEEDKNEEDGDSEEYLSIDDDEEVQKELRRVERTGYDPARDGGFESSSSDESSSDEEEEEDDVDDAGMEIPAPGQQDADIPTGEYTERIAIVNLDWDNIKAQDLMAVFTSFLPAGGAIRKVSVYPSEFGRERMEMEEMDGPPKEIFSQNTKAQDEDSLSEEEDEEEEEEKIKKSLLVEGNGDDFDAGKLRQYQLERLRYFYAILTCSSKEVAKHIYDAVDGTEYMSSANFFDLRFVPDSTDFTEDVPRDECVKLPDDYQPSDFVTDALQHSKVKLTWDADDRARKDAQERAFKGNRKEIDENDLKAYLGSDSSDDEEEGAEAAGVGDAPKLSKKEAERAKVRALLGLSDKPAAGNKEAKPVGEMEVTFSAGLTAAPAKDTVFENEPEKEETTREKYVRKERERKQRRKDKLKAKRSGEEALDEQGDGKDRQETKEAEEDLGFDDPFFTAPELDAAKAAKQRKEEKKKQQEQRRAEEEASASKRAELELLMMDDDKATPIAHFDMNEIEKAEKRARKSGKHKKGKKSAAETAPVDNFEMNVKDPRFQSLFESHEYAIDPTNPRFKQTKGMNTLLEEGRKRRRNVDDTGSNEEKSGDKPKKSKKSKSSSANTDDGEAINKLVQKVKAKTKK</sequence>
<dbReference type="GO" id="GO:0003723">
    <property type="term" value="F:RNA binding"/>
    <property type="evidence" value="ECO:0007669"/>
    <property type="project" value="EnsemblFungi"/>
</dbReference>
<feature type="compositionally biased region" description="Basic and acidic residues" evidence="5">
    <location>
        <begin position="483"/>
        <end position="497"/>
    </location>
</feature>
<dbReference type="GeneID" id="10030953"/>
<evidence type="ECO:0000256" key="3">
    <source>
        <dbReference type="ARBA" id="ARBA00023054"/>
    </source>
</evidence>
<keyword evidence="3" id="KW-0175">Coiled coil</keyword>
<dbReference type="FunCoup" id="E4URA0">
    <property type="interactions" value="1087"/>
</dbReference>
<feature type="compositionally biased region" description="Basic and acidic residues" evidence="5">
    <location>
        <begin position="547"/>
        <end position="579"/>
    </location>
</feature>
<dbReference type="HOGENOM" id="CLU_010564_0_1_1"/>
<feature type="domain" description="ESF1 RRM" evidence="7">
    <location>
        <begin position="180"/>
        <end position="345"/>
    </location>
</feature>
<evidence type="ECO:0000256" key="2">
    <source>
        <dbReference type="ARBA" id="ARBA00009087"/>
    </source>
</evidence>
<protein>
    <submittedName>
        <fullName evidence="8">Uncharacterized protein</fullName>
    </submittedName>
</protein>
<comment type="subcellular location">
    <subcellularLocation>
        <location evidence="1">Nucleus</location>
        <location evidence="1">Nucleolus</location>
    </subcellularLocation>
</comment>
<feature type="compositionally biased region" description="Acidic residues" evidence="5">
    <location>
        <begin position="249"/>
        <end position="262"/>
    </location>
</feature>
<dbReference type="GO" id="GO:0032040">
    <property type="term" value="C:small-subunit processome"/>
    <property type="evidence" value="ECO:0007669"/>
    <property type="project" value="EnsemblFungi"/>
</dbReference>
<feature type="region of interest" description="Disordered" evidence="5">
    <location>
        <begin position="1"/>
        <end position="46"/>
    </location>
</feature>
<dbReference type="InterPro" id="IPR039754">
    <property type="entry name" value="Esf1"/>
</dbReference>
<dbReference type="Pfam" id="PF08159">
    <property type="entry name" value="NUC153"/>
    <property type="match status" value="1"/>
</dbReference>
<feature type="compositionally biased region" description="Basic residues" evidence="5">
    <location>
        <begin position="498"/>
        <end position="508"/>
    </location>
</feature>
<organism evidence="9">
    <name type="scientific">Arthroderma gypseum (strain ATCC MYA-4604 / CBS 118893)</name>
    <name type="common">Microsporum gypseum</name>
    <dbReference type="NCBI Taxonomy" id="535722"/>
    <lineage>
        <taxon>Eukaryota</taxon>
        <taxon>Fungi</taxon>
        <taxon>Dikarya</taxon>
        <taxon>Ascomycota</taxon>
        <taxon>Pezizomycotina</taxon>
        <taxon>Eurotiomycetes</taxon>
        <taxon>Eurotiomycetidae</taxon>
        <taxon>Onygenales</taxon>
        <taxon>Arthrodermataceae</taxon>
        <taxon>Nannizzia</taxon>
    </lineage>
</organism>
<dbReference type="OrthoDB" id="431825at2759"/>
<feature type="region of interest" description="Disordered" evidence="5">
    <location>
        <begin position="397"/>
        <end position="431"/>
    </location>
</feature>
<feature type="region of interest" description="Disordered" evidence="5">
    <location>
        <begin position="58"/>
        <end position="77"/>
    </location>
</feature>
<evidence type="ECO:0000256" key="4">
    <source>
        <dbReference type="ARBA" id="ARBA00023242"/>
    </source>
</evidence>
<dbReference type="InterPro" id="IPR056750">
    <property type="entry name" value="RRM_ESF1"/>
</dbReference>
<dbReference type="OMA" id="YEMEMSW"/>
<feature type="compositionally biased region" description="Basic and acidic residues" evidence="5">
    <location>
        <begin position="119"/>
        <end position="137"/>
    </location>
</feature>
<dbReference type="Proteomes" id="UP000002669">
    <property type="component" value="Unassembled WGS sequence"/>
</dbReference>
<evidence type="ECO:0000313" key="8">
    <source>
        <dbReference type="EMBL" id="EFR00163.1"/>
    </source>
</evidence>
<feature type="compositionally biased region" description="Basic and acidic residues" evidence="5">
    <location>
        <begin position="519"/>
        <end position="528"/>
    </location>
</feature>
<evidence type="ECO:0000256" key="1">
    <source>
        <dbReference type="ARBA" id="ARBA00004604"/>
    </source>
</evidence>
<feature type="compositionally biased region" description="Acidic residues" evidence="5">
    <location>
        <begin position="146"/>
        <end position="161"/>
    </location>
</feature>
<dbReference type="RefSeq" id="XP_003175645.1">
    <property type="nucleotide sequence ID" value="XM_003175597.1"/>
</dbReference>
<evidence type="ECO:0000256" key="5">
    <source>
        <dbReference type="SAM" id="MobiDB-lite"/>
    </source>
</evidence>
<feature type="region of interest" description="Disordered" evidence="5">
    <location>
        <begin position="228"/>
        <end position="270"/>
    </location>
</feature>
<dbReference type="eggNOG" id="KOG2318">
    <property type="taxonomic scope" value="Eukaryota"/>
</dbReference>
<gene>
    <name evidence="8" type="ORF">MGYG_03168</name>
</gene>
<feature type="compositionally biased region" description="Basic residues" evidence="5">
    <location>
        <begin position="606"/>
        <end position="619"/>
    </location>
</feature>
<comment type="similarity">
    <text evidence="2">Belongs to the ESF1 family.</text>
</comment>
<dbReference type="GO" id="GO:0006364">
    <property type="term" value="P:rRNA processing"/>
    <property type="evidence" value="ECO:0007669"/>
    <property type="project" value="EnsemblFungi"/>
</dbReference>
<dbReference type="EMBL" id="DS989823">
    <property type="protein sequence ID" value="EFR00163.1"/>
    <property type="molecule type" value="Genomic_DNA"/>
</dbReference>
<dbReference type="InterPro" id="IPR012580">
    <property type="entry name" value="NUC153"/>
</dbReference>